<dbReference type="AlphaFoldDB" id="A0A848KHK6"/>
<evidence type="ECO:0000313" key="2">
    <source>
        <dbReference type="Proteomes" id="UP000535543"/>
    </source>
</evidence>
<protein>
    <recommendedName>
        <fullName evidence="3">DUF3558 domain-containing protein</fullName>
    </recommendedName>
</protein>
<reference evidence="1 2" key="2">
    <citation type="submission" date="2020-06" db="EMBL/GenBank/DDBJ databases">
        <title>Antribacter stalactiti gen. nov., sp. nov., a new member of the family Nacardiaceae isolated from a cave.</title>
        <authorList>
            <person name="Kim I.S."/>
        </authorList>
    </citation>
    <scope>NUCLEOTIDE SEQUENCE [LARGE SCALE GENOMIC DNA]</scope>
    <source>
        <strain evidence="1 2">YC2-7</strain>
    </source>
</reference>
<evidence type="ECO:0008006" key="3">
    <source>
        <dbReference type="Google" id="ProtNLM"/>
    </source>
</evidence>
<dbReference type="RefSeq" id="WP_169590000.1">
    <property type="nucleotide sequence ID" value="NZ_VCQU01000007.1"/>
</dbReference>
<sequence>MGVYSAIGRTTVAGFVVSALAVAGGCALTVDGNPVAVSERTSTTTASAPTSKTKPTVALEEHAVDDECVLTGAQISTLTGVSLDDGQATRTKRSDGTWGQSCTYYLTAGGILSFTASIKVLRPKDGPVTDDVIASITRPGARKVPGVARTLLIEDKADYPQSWLATDKFVTTIFLVGSNLPSPPTDERWTAAAQEVITKLAS</sequence>
<organism evidence="1 2">
    <name type="scientific">Antrihabitans stalactiti</name>
    <dbReference type="NCBI Taxonomy" id="2584121"/>
    <lineage>
        <taxon>Bacteria</taxon>
        <taxon>Bacillati</taxon>
        <taxon>Actinomycetota</taxon>
        <taxon>Actinomycetes</taxon>
        <taxon>Mycobacteriales</taxon>
        <taxon>Nocardiaceae</taxon>
        <taxon>Antrihabitans</taxon>
    </lineage>
</organism>
<gene>
    <name evidence="1" type="ORF">FGL95_19650</name>
</gene>
<proteinExistence type="predicted"/>
<evidence type="ECO:0000313" key="1">
    <source>
        <dbReference type="EMBL" id="NMN97256.1"/>
    </source>
</evidence>
<comment type="caution">
    <text evidence="1">The sequence shown here is derived from an EMBL/GenBank/DDBJ whole genome shotgun (WGS) entry which is preliminary data.</text>
</comment>
<keyword evidence="2" id="KW-1185">Reference proteome</keyword>
<dbReference type="Proteomes" id="UP000535543">
    <property type="component" value="Unassembled WGS sequence"/>
</dbReference>
<name>A0A848KHK6_9NOCA</name>
<dbReference type="EMBL" id="VCQU01000007">
    <property type="protein sequence ID" value="NMN97256.1"/>
    <property type="molecule type" value="Genomic_DNA"/>
</dbReference>
<accession>A0A848KHK6</accession>
<reference evidence="1 2" key="1">
    <citation type="submission" date="2019-05" db="EMBL/GenBank/DDBJ databases">
        <authorList>
            <person name="Lee S.D."/>
        </authorList>
    </citation>
    <scope>NUCLEOTIDE SEQUENCE [LARGE SCALE GENOMIC DNA]</scope>
    <source>
        <strain evidence="1 2">YC2-7</strain>
    </source>
</reference>